<organism evidence="1 2">
    <name type="scientific">Holotrichia oblita</name>
    <name type="common">Chafer beetle</name>
    <dbReference type="NCBI Taxonomy" id="644536"/>
    <lineage>
        <taxon>Eukaryota</taxon>
        <taxon>Metazoa</taxon>
        <taxon>Ecdysozoa</taxon>
        <taxon>Arthropoda</taxon>
        <taxon>Hexapoda</taxon>
        <taxon>Insecta</taxon>
        <taxon>Pterygota</taxon>
        <taxon>Neoptera</taxon>
        <taxon>Endopterygota</taxon>
        <taxon>Coleoptera</taxon>
        <taxon>Polyphaga</taxon>
        <taxon>Scarabaeiformia</taxon>
        <taxon>Scarabaeidae</taxon>
        <taxon>Melolonthinae</taxon>
        <taxon>Holotrichia</taxon>
    </lineage>
</organism>
<protein>
    <submittedName>
        <fullName evidence="1">Uncharacterized protein</fullName>
    </submittedName>
</protein>
<reference evidence="1" key="1">
    <citation type="submission" date="2022-04" db="EMBL/GenBank/DDBJ databases">
        <title>Chromosome-scale genome assembly of Holotrichia oblita Faldermann.</title>
        <authorList>
            <person name="Rongchong L."/>
        </authorList>
    </citation>
    <scope>NUCLEOTIDE SEQUENCE</scope>
    <source>
        <strain evidence="1">81SQS9</strain>
    </source>
</reference>
<accession>A0ACB9T2V3</accession>
<comment type="caution">
    <text evidence="1">The sequence shown here is derived from an EMBL/GenBank/DDBJ whole genome shotgun (WGS) entry which is preliminary data.</text>
</comment>
<dbReference type="Proteomes" id="UP001056778">
    <property type="component" value="Chromosome 5"/>
</dbReference>
<sequence>MPSRSGVEPPCRAIAALPQTVATTGGFDYTKSTTFREDVKASPVVTLPYAPFITKGLSKIFKELDLRIVYSSGTSLRSLIGNPKDKIQPLEKSGIYEINCKDCNQKYIGQTRRAVSTRFKEHMAHLRFNRIEKSSVAQHIFETDHNIDHTNVKLIRQINNLTDDICIAHLNVRSLLPKLADVHQVMNDNVDAFCLTETWLTNAVDNSMVRIEGYNLYRRDRDGRCGGGVAIYARSCFKCFVIESNPIIEQIWISIRVKSMDLSVGCVYRPPNSSGDLFINTIELQLINCNLTFPLVFCLEDMNIDFLDGNSQLTLKLKQCLNSLNMTQLIKEPTRVARSSATLLDLIVTSDARIINESIITRLSFLISKFYLYLITMPGLEMFESQNVRSRGLRKIESFCKIYVTGLSLDLNEPNP</sequence>
<gene>
    <name evidence="1" type="ORF">MML48_5g00009359</name>
</gene>
<evidence type="ECO:0000313" key="2">
    <source>
        <dbReference type="Proteomes" id="UP001056778"/>
    </source>
</evidence>
<keyword evidence="2" id="KW-1185">Reference proteome</keyword>
<proteinExistence type="predicted"/>
<name>A0ACB9T2V3_HOLOL</name>
<evidence type="ECO:0000313" key="1">
    <source>
        <dbReference type="EMBL" id="KAI4461064.1"/>
    </source>
</evidence>
<dbReference type="EMBL" id="CM043019">
    <property type="protein sequence ID" value="KAI4461064.1"/>
    <property type="molecule type" value="Genomic_DNA"/>
</dbReference>